<keyword evidence="3 4" id="KW-0732">Signal</keyword>
<dbReference type="PANTHER" id="PTHR30061">
    <property type="entry name" value="MALTOSE-BINDING PERIPLASMIC PROTEIN"/>
    <property type="match status" value="1"/>
</dbReference>
<dbReference type="Proteomes" id="UP001555826">
    <property type="component" value="Unassembled WGS sequence"/>
</dbReference>
<evidence type="ECO:0000256" key="2">
    <source>
        <dbReference type="ARBA" id="ARBA00022448"/>
    </source>
</evidence>
<sequence length="425" mass="44024">MAPTSSRFSRRALLAGFGAGATTLALSACGSNDGGTGGGGGGGGTSLSQWYHQYGEEGVQQAVTDWAKNYKAASVSVQWTLGDYASKLSSRLLSGSGVDVFENNAIDPASARKGLYADLSDVMDPVKDQFSEVALKPVTIDGKIWGIPMITDPQLLWYRPSMLEKAGIAVPTTFDELLQAGTELTGGNQKGLFFGNDGGAGVFSQAIAVAAGPGFLSEDNKTVAFNTPEVVAGLTALQKAYKDGAMLTGSPTDWTDPTSFNAGLAAITWQGMWALPAMKKALGDDLGVMAVPQVGGSGKQAVLVSQWNEQVAAKASNLDAAKALAKAQWVDDAEFQKKFAVGFGFHVPPKTATAAATTELQDGLAKQVVDLTGQWGYTAGPFWAPAMGTALTDAATRMLTNGADVATELAAAQKTCQQTLDSLAS</sequence>
<comment type="caution">
    <text evidence="5">The sequence shown here is derived from an EMBL/GenBank/DDBJ whole genome shotgun (WGS) entry which is preliminary data.</text>
</comment>
<comment type="similarity">
    <text evidence="1">Belongs to the bacterial solute-binding protein 1 family.</text>
</comment>
<accession>A0ABV3P8Q0</accession>
<dbReference type="Gene3D" id="3.40.190.10">
    <property type="entry name" value="Periplasmic binding protein-like II"/>
    <property type="match status" value="1"/>
</dbReference>
<dbReference type="RefSeq" id="WP_367639104.1">
    <property type="nucleotide sequence ID" value="NZ_JBFNQN010000009.1"/>
</dbReference>
<dbReference type="PANTHER" id="PTHR30061:SF50">
    <property type="entry name" value="MALTOSE_MALTODEXTRIN-BINDING PERIPLASMIC PROTEIN"/>
    <property type="match status" value="1"/>
</dbReference>
<evidence type="ECO:0000256" key="1">
    <source>
        <dbReference type="ARBA" id="ARBA00008520"/>
    </source>
</evidence>
<protein>
    <recommendedName>
        <fullName evidence="7">Carbohydrate ABC transporter substrate-binding protein (CUT1 family)</fullName>
    </recommendedName>
</protein>
<evidence type="ECO:0000256" key="4">
    <source>
        <dbReference type="SAM" id="SignalP"/>
    </source>
</evidence>
<evidence type="ECO:0000313" key="5">
    <source>
        <dbReference type="EMBL" id="MEW9265980.1"/>
    </source>
</evidence>
<name>A0ABV3P8Q0_9ACTN</name>
<proteinExistence type="inferred from homology"/>
<dbReference type="SUPFAM" id="SSF53850">
    <property type="entry name" value="Periplasmic binding protein-like II"/>
    <property type="match status" value="1"/>
</dbReference>
<feature type="signal peptide" evidence="4">
    <location>
        <begin position="1"/>
        <end position="27"/>
    </location>
</feature>
<evidence type="ECO:0008006" key="7">
    <source>
        <dbReference type="Google" id="ProtNLM"/>
    </source>
</evidence>
<keyword evidence="6" id="KW-1185">Reference proteome</keyword>
<feature type="chain" id="PRO_5045493745" description="Carbohydrate ABC transporter substrate-binding protein (CUT1 family)" evidence="4">
    <location>
        <begin position="28"/>
        <end position="425"/>
    </location>
</feature>
<reference evidence="5 6" key="1">
    <citation type="submission" date="2024-07" db="EMBL/GenBank/DDBJ databases">
        <authorList>
            <person name="Thanompreechachai J."/>
            <person name="Duangmal K."/>
        </authorList>
    </citation>
    <scope>NUCLEOTIDE SEQUENCE [LARGE SCALE GENOMIC DNA]</scope>
    <source>
        <strain evidence="5 6">KCTC 19886</strain>
    </source>
</reference>
<evidence type="ECO:0000256" key="3">
    <source>
        <dbReference type="ARBA" id="ARBA00022729"/>
    </source>
</evidence>
<dbReference type="PROSITE" id="PS51257">
    <property type="entry name" value="PROKAR_LIPOPROTEIN"/>
    <property type="match status" value="1"/>
</dbReference>
<evidence type="ECO:0000313" key="6">
    <source>
        <dbReference type="Proteomes" id="UP001555826"/>
    </source>
</evidence>
<gene>
    <name evidence="5" type="ORF">AB1207_14595</name>
</gene>
<dbReference type="EMBL" id="JBFNQN010000009">
    <property type="protein sequence ID" value="MEW9265980.1"/>
    <property type="molecule type" value="Genomic_DNA"/>
</dbReference>
<keyword evidence="2" id="KW-0813">Transport</keyword>
<organism evidence="5 6">
    <name type="scientific">Kineococcus endophyticus</name>
    <dbReference type="NCBI Taxonomy" id="1181883"/>
    <lineage>
        <taxon>Bacteria</taxon>
        <taxon>Bacillati</taxon>
        <taxon>Actinomycetota</taxon>
        <taxon>Actinomycetes</taxon>
        <taxon>Kineosporiales</taxon>
        <taxon>Kineosporiaceae</taxon>
        <taxon>Kineococcus</taxon>
    </lineage>
</organism>